<evidence type="ECO:0000313" key="2">
    <source>
        <dbReference type="Proteomes" id="UP001598251"/>
    </source>
</evidence>
<gene>
    <name evidence="1" type="ORF">ACFWSS_30740</name>
</gene>
<name>A0ABW6ES90_9ACTN</name>
<sequence length="256" mass="28005">MTPDDVVDALQLPADCAVDVRVPKTQLQSHSDFSAADRRLLQDGIDTLRWAAAIRPDAVGIPAYTAPDGSRRIPELHVMTLRTRTGTKLTRLEELLHRAVPYPILLVSEQESGPRVSVALKRMSHARNDEVTLESPPVSASVGDVPAPVGDAFLSALQLDRQPRSDLSAVYDGWLARTVALRVAAVLGKFALAGTLDAAQTQLSALTESTRLEAEINKLVAQIKREKQIPRRIELQDQIKVKRIALSVAHDKLRLA</sequence>
<organism evidence="1 2">
    <name type="scientific">Streptomyces sindenensis</name>
    <dbReference type="NCBI Taxonomy" id="67363"/>
    <lineage>
        <taxon>Bacteria</taxon>
        <taxon>Bacillati</taxon>
        <taxon>Actinomycetota</taxon>
        <taxon>Actinomycetes</taxon>
        <taxon>Kitasatosporales</taxon>
        <taxon>Streptomycetaceae</taxon>
        <taxon>Streptomyces</taxon>
    </lineage>
</organism>
<dbReference type="RefSeq" id="WP_382829381.1">
    <property type="nucleotide sequence ID" value="NZ_JBHXLY010000030.1"/>
</dbReference>
<dbReference type="Pfam" id="PF14335">
    <property type="entry name" value="DUF4391"/>
    <property type="match status" value="1"/>
</dbReference>
<reference evidence="1 2" key="1">
    <citation type="submission" date="2024-09" db="EMBL/GenBank/DDBJ databases">
        <title>The Natural Products Discovery Center: Release of the First 8490 Sequenced Strains for Exploring Actinobacteria Biosynthetic Diversity.</title>
        <authorList>
            <person name="Kalkreuter E."/>
            <person name="Kautsar S.A."/>
            <person name="Yang D."/>
            <person name="Bader C.D."/>
            <person name="Teijaro C.N."/>
            <person name="Fluegel L."/>
            <person name="Davis C.M."/>
            <person name="Simpson J.R."/>
            <person name="Lauterbach L."/>
            <person name="Steele A.D."/>
            <person name="Gui C."/>
            <person name="Meng S."/>
            <person name="Li G."/>
            <person name="Viehrig K."/>
            <person name="Ye F."/>
            <person name="Su P."/>
            <person name="Kiefer A.F."/>
            <person name="Nichols A."/>
            <person name="Cepeda A.J."/>
            <person name="Yan W."/>
            <person name="Fan B."/>
            <person name="Jiang Y."/>
            <person name="Adhikari A."/>
            <person name="Zheng C.-J."/>
            <person name="Schuster L."/>
            <person name="Cowan T.M."/>
            <person name="Smanski M.J."/>
            <person name="Chevrette M.G."/>
            <person name="De Carvalho L.P.S."/>
            <person name="Shen B."/>
        </authorList>
    </citation>
    <scope>NUCLEOTIDE SEQUENCE [LARGE SCALE GENOMIC DNA]</scope>
    <source>
        <strain evidence="1 2">NPDC058546</strain>
    </source>
</reference>
<dbReference type="Proteomes" id="UP001598251">
    <property type="component" value="Unassembled WGS sequence"/>
</dbReference>
<protein>
    <submittedName>
        <fullName evidence="1">DUF4391 domain-containing protein</fullName>
    </submittedName>
</protein>
<accession>A0ABW6ES90</accession>
<proteinExistence type="predicted"/>
<evidence type="ECO:0000313" key="1">
    <source>
        <dbReference type="EMBL" id="MFD4217255.1"/>
    </source>
</evidence>
<dbReference type="InterPro" id="IPR025503">
    <property type="entry name" value="DUF4391"/>
</dbReference>
<comment type="caution">
    <text evidence="1">The sequence shown here is derived from an EMBL/GenBank/DDBJ whole genome shotgun (WGS) entry which is preliminary data.</text>
</comment>
<keyword evidence="2" id="KW-1185">Reference proteome</keyword>
<dbReference type="EMBL" id="JBHXOF010000028">
    <property type="protein sequence ID" value="MFD4217255.1"/>
    <property type="molecule type" value="Genomic_DNA"/>
</dbReference>